<dbReference type="PROSITE" id="PS51186">
    <property type="entry name" value="GNAT"/>
    <property type="match status" value="1"/>
</dbReference>
<keyword evidence="3" id="KW-1185">Reference proteome</keyword>
<dbReference type="Gene3D" id="3.40.630.30">
    <property type="match status" value="1"/>
</dbReference>
<accession>A0A010Z7P6</accession>
<keyword evidence="2" id="KW-0808">Transferase</keyword>
<evidence type="ECO:0000313" key="3">
    <source>
        <dbReference type="Proteomes" id="UP000053380"/>
    </source>
</evidence>
<name>A0A010Z7P6_9BACL</name>
<dbReference type="GO" id="GO:0008999">
    <property type="term" value="F:protein-N-terminal-alanine acetyltransferase activity"/>
    <property type="evidence" value="ECO:0007669"/>
    <property type="project" value="TreeGrafter"/>
</dbReference>
<dbReference type="AlphaFoldDB" id="A0A010Z7P6"/>
<organism evidence="2 3">
    <name type="scientific">Saccharibacillus sacchari DSM 19268</name>
    <dbReference type="NCBI Taxonomy" id="915437"/>
    <lineage>
        <taxon>Bacteria</taxon>
        <taxon>Bacillati</taxon>
        <taxon>Bacillota</taxon>
        <taxon>Bacilli</taxon>
        <taxon>Bacillales</taxon>
        <taxon>Paenibacillaceae</taxon>
        <taxon>Saccharibacillus</taxon>
    </lineage>
</organism>
<dbReference type="PANTHER" id="PTHR43441:SF3">
    <property type="entry name" value="ACETYLTRANSFERASE"/>
    <property type="match status" value="1"/>
</dbReference>
<keyword evidence="2" id="KW-0689">Ribosomal protein</keyword>
<feature type="domain" description="N-acetyltransferase" evidence="1">
    <location>
        <begin position="21"/>
        <end position="186"/>
    </location>
</feature>
<dbReference type="SUPFAM" id="SSF55729">
    <property type="entry name" value="Acyl-CoA N-acyltransferases (Nat)"/>
    <property type="match status" value="1"/>
</dbReference>
<dbReference type="EMBL" id="JFBU01000001">
    <property type="protein sequence ID" value="EXG83278.1"/>
    <property type="molecule type" value="Genomic_DNA"/>
</dbReference>
<sequence>MTKSFDPILLDFPEQFETPRLIVRATRPGDGAELNAAIRESREELVPFMPFARVLPEPEATEAMVRRRRLHFLERTDMMMLMTERGTGKILGSSGLHRFDWNARRFEIGYWIRTSYAGQGLVTEAVRGLTEFADRELNANRVEIRCDDRNERSAAVAKRAGFTLEGVLRNWKREEDGTLVNEMVFSKVHPCRKRRIIDE</sequence>
<gene>
    <name evidence="2" type="ORF">SacsacDRAFT_0243</name>
</gene>
<dbReference type="InterPro" id="IPR000182">
    <property type="entry name" value="GNAT_dom"/>
</dbReference>
<dbReference type="InterPro" id="IPR051908">
    <property type="entry name" value="Ribosomal_N-acetyltransferase"/>
</dbReference>
<dbReference type="PANTHER" id="PTHR43441">
    <property type="entry name" value="RIBOSOMAL-PROTEIN-SERINE ACETYLTRANSFERASE"/>
    <property type="match status" value="1"/>
</dbReference>
<dbReference type="Proteomes" id="UP000053380">
    <property type="component" value="Unassembled WGS sequence"/>
</dbReference>
<dbReference type="RefSeq" id="WP_051506771.1">
    <property type="nucleotide sequence ID" value="NZ_KK073875.1"/>
</dbReference>
<evidence type="ECO:0000259" key="1">
    <source>
        <dbReference type="PROSITE" id="PS51186"/>
    </source>
</evidence>
<dbReference type="InterPro" id="IPR016181">
    <property type="entry name" value="Acyl_CoA_acyltransferase"/>
</dbReference>
<reference evidence="2 3" key="1">
    <citation type="submission" date="2013-07" db="EMBL/GenBank/DDBJ databases">
        <authorList>
            <consortium name="DOE Joint Genome Institute"/>
            <person name="Anderson I."/>
            <person name="Huntemann M."/>
            <person name="Han J."/>
            <person name="Chen A."/>
            <person name="Kyrpides N."/>
            <person name="Mavromatis K."/>
            <person name="Markowitz V."/>
            <person name="Palaniappan K."/>
            <person name="Ivanova N."/>
            <person name="Schaumberg A."/>
            <person name="Pati A."/>
            <person name="Liolios K."/>
            <person name="Nordberg H.P."/>
            <person name="Cantor M.N."/>
            <person name="Hua S.X."/>
            <person name="Woyke T."/>
        </authorList>
    </citation>
    <scope>NUCLEOTIDE SEQUENCE [LARGE SCALE GENOMIC DNA]</scope>
    <source>
        <strain evidence="2 3">DSM 19268</strain>
    </source>
</reference>
<proteinExistence type="predicted"/>
<protein>
    <submittedName>
        <fullName evidence="2">Acetyltransferase, ribosomal protein N-acetylase</fullName>
    </submittedName>
</protein>
<dbReference type="Pfam" id="PF13302">
    <property type="entry name" value="Acetyltransf_3"/>
    <property type="match status" value="1"/>
</dbReference>
<dbReference type="GO" id="GO:1990189">
    <property type="term" value="F:protein N-terminal-serine acetyltransferase activity"/>
    <property type="evidence" value="ECO:0007669"/>
    <property type="project" value="TreeGrafter"/>
</dbReference>
<dbReference type="OrthoDB" id="9799321at2"/>
<keyword evidence="2" id="KW-0687">Ribonucleoprotein</keyword>
<dbReference type="GO" id="GO:0005840">
    <property type="term" value="C:ribosome"/>
    <property type="evidence" value="ECO:0007669"/>
    <property type="project" value="UniProtKB-KW"/>
</dbReference>
<dbReference type="HOGENOM" id="CLU_013985_3_0_9"/>
<dbReference type="GO" id="GO:0005737">
    <property type="term" value="C:cytoplasm"/>
    <property type="evidence" value="ECO:0007669"/>
    <property type="project" value="TreeGrafter"/>
</dbReference>
<comment type="caution">
    <text evidence="2">The sequence shown here is derived from an EMBL/GenBank/DDBJ whole genome shotgun (WGS) entry which is preliminary data.</text>
</comment>
<evidence type="ECO:0000313" key="2">
    <source>
        <dbReference type="EMBL" id="EXG83278.1"/>
    </source>
</evidence>